<dbReference type="InterPro" id="IPR007253">
    <property type="entry name" value="Cell_wall-bd_2"/>
</dbReference>
<name>A0A8T6R118_9MICO</name>
<dbReference type="AlphaFoldDB" id="A0A8T6R118"/>
<reference evidence="2" key="1">
    <citation type="submission" date="2020-03" db="EMBL/GenBank/DDBJ databases">
        <title>Phycicoccus flavus sp. nov., a novel endophytic actinobacterium isolated from branch of Kandelia candel.</title>
        <authorList>
            <person name="Tuo L."/>
        </authorList>
    </citation>
    <scope>NUCLEOTIDE SEQUENCE</scope>
    <source>
        <strain evidence="2">CMS6Z-2</strain>
    </source>
</reference>
<dbReference type="GO" id="GO:0030246">
    <property type="term" value="F:carbohydrate binding"/>
    <property type="evidence" value="ECO:0007669"/>
    <property type="project" value="InterPro"/>
</dbReference>
<sequence length="670" mass="66740">MADAAARARGPVDRPHRRSARARLAVVAALVAVLGAVTATADARGPAAAPVTRTSLAGADAPGVFRLAGADRYAASAAVSAATFDPGVPVAYVATGLNFPDALAGGPVGGYTGGPVLLVRTDSVPVVVAAELRRLAPRRIVVLGGTTSVTDGVKQSLGAFTTGLVTRLDGANRYEAAARISAETFAPGVPVVHVATGRNFPDALSGGPPAALAGGPVLLVGTGTIPRATARELVRLAPRRIVVLGGTTSVSGAVEADLARYTSGSVERLDGANRYVASARVSAASFGAGSRVAYVATGENFPDALSGGPAGGVDGAPMLLVRGTAIPDATAAELTRLRPERIVVLGGPASVSADVQAALEQYVVPRGPLSVRGTVTEQGGSGAPLSGVGLRVYDDALGELTSLATVSDANGVYRVVGAPAGRVRLCVDGSTATGGSVDPSGYEAECHRDRAGPSTADPVTVGATPVTGLDVGLRGLGAATVTTTDTAGTPLPGVAVYVYGPRGLRRDLVTDSLGRTPTGALPAGSFLVCYDAWGVTVGRGASYGYDPYSACTDAGAALAPTLSVTAGTTTRRTVPVTASATVQGRVTSTAGARVQGATVRVVNEMVPGDGIEAVGVTDAEGYYQVSGVRGNTTHRVCVDPPAGFVARCVDGGTTPEAQPRTVDVVLSPGS</sequence>
<evidence type="ECO:0000256" key="1">
    <source>
        <dbReference type="SAM" id="MobiDB-lite"/>
    </source>
</evidence>
<organism evidence="2 3">
    <name type="scientific">Phycicoccus flavus</name>
    <dbReference type="NCBI Taxonomy" id="2502783"/>
    <lineage>
        <taxon>Bacteria</taxon>
        <taxon>Bacillati</taxon>
        <taxon>Actinomycetota</taxon>
        <taxon>Actinomycetes</taxon>
        <taxon>Micrococcales</taxon>
        <taxon>Intrasporangiaceae</taxon>
        <taxon>Phycicoccus</taxon>
    </lineage>
</organism>
<evidence type="ECO:0000313" key="3">
    <source>
        <dbReference type="Proteomes" id="UP000287866"/>
    </source>
</evidence>
<dbReference type="GO" id="GO:0030288">
    <property type="term" value="C:outer membrane-bounded periplasmic space"/>
    <property type="evidence" value="ECO:0007669"/>
    <property type="project" value="TreeGrafter"/>
</dbReference>
<keyword evidence="3" id="KW-1185">Reference proteome</keyword>
<comment type="caution">
    <text evidence="2">The sequence shown here is derived from an EMBL/GenBank/DDBJ whole genome shotgun (WGS) entry which is preliminary data.</text>
</comment>
<evidence type="ECO:0008006" key="4">
    <source>
        <dbReference type="Google" id="ProtNLM"/>
    </source>
</evidence>
<feature type="region of interest" description="Disordered" evidence="1">
    <location>
        <begin position="436"/>
        <end position="459"/>
    </location>
</feature>
<dbReference type="InterPro" id="IPR051922">
    <property type="entry name" value="Bact_Sporulation_Assoc"/>
</dbReference>
<dbReference type="SUPFAM" id="SSF49452">
    <property type="entry name" value="Starch-binding domain-like"/>
    <property type="match status" value="1"/>
</dbReference>
<dbReference type="EMBL" id="SAYU02000020">
    <property type="protein sequence ID" value="NHA68008.1"/>
    <property type="molecule type" value="Genomic_DNA"/>
</dbReference>
<dbReference type="PANTHER" id="PTHR30032:SF4">
    <property type="entry name" value="AMIDASE ENHANCER"/>
    <property type="match status" value="1"/>
</dbReference>
<protein>
    <recommendedName>
        <fullName evidence="4">Cell wall-binding repeat-containing protein</fullName>
    </recommendedName>
</protein>
<dbReference type="PANTHER" id="PTHR30032">
    <property type="entry name" value="N-ACETYLMURAMOYL-L-ALANINE AMIDASE-RELATED"/>
    <property type="match status" value="1"/>
</dbReference>
<dbReference type="RefSeq" id="WP_164896410.1">
    <property type="nucleotide sequence ID" value="NZ_SAYU02000020.1"/>
</dbReference>
<accession>A0A8T6R118</accession>
<dbReference type="Pfam" id="PF04122">
    <property type="entry name" value="CW_binding_2"/>
    <property type="match status" value="3"/>
</dbReference>
<gene>
    <name evidence="2" type="ORF">EPD83_008075</name>
</gene>
<dbReference type="Gene3D" id="2.60.40.1120">
    <property type="entry name" value="Carboxypeptidase-like, regulatory domain"/>
    <property type="match status" value="1"/>
</dbReference>
<dbReference type="InterPro" id="IPR013784">
    <property type="entry name" value="Carb-bd-like_fold"/>
</dbReference>
<dbReference type="Proteomes" id="UP000287866">
    <property type="component" value="Unassembled WGS sequence"/>
</dbReference>
<proteinExistence type="predicted"/>
<evidence type="ECO:0000313" key="2">
    <source>
        <dbReference type="EMBL" id="NHA68008.1"/>
    </source>
</evidence>